<dbReference type="InterPro" id="IPR003959">
    <property type="entry name" value="ATPase_AAA_core"/>
</dbReference>
<feature type="domain" description="ATPase AAA-type core" evidence="1">
    <location>
        <begin position="24"/>
        <end position="347"/>
    </location>
</feature>
<comment type="caution">
    <text evidence="2">The sequence shown here is derived from an EMBL/GenBank/DDBJ whole genome shotgun (WGS) entry which is preliminary data.</text>
</comment>
<keyword evidence="3" id="KW-1185">Reference proteome</keyword>
<evidence type="ECO:0000259" key="1">
    <source>
        <dbReference type="Pfam" id="PF13304"/>
    </source>
</evidence>
<proteinExistence type="predicted"/>
<reference evidence="3" key="1">
    <citation type="journal article" date="2019" name="Int. J. Syst. Evol. Microbiol.">
        <title>The Global Catalogue of Microorganisms (GCM) 10K type strain sequencing project: providing services to taxonomists for standard genome sequencing and annotation.</title>
        <authorList>
            <consortium name="The Broad Institute Genomics Platform"/>
            <consortium name="The Broad Institute Genome Sequencing Center for Infectious Disease"/>
            <person name="Wu L."/>
            <person name="Ma J."/>
        </authorList>
    </citation>
    <scope>NUCLEOTIDE SEQUENCE [LARGE SCALE GENOMIC DNA]</scope>
    <source>
        <strain evidence="3">NBRC 112416</strain>
    </source>
</reference>
<dbReference type="SUPFAM" id="SSF52540">
    <property type="entry name" value="P-loop containing nucleoside triphosphate hydrolases"/>
    <property type="match status" value="1"/>
</dbReference>
<dbReference type="Proteomes" id="UP001156691">
    <property type="component" value="Unassembled WGS sequence"/>
</dbReference>
<dbReference type="EMBL" id="BSNS01000012">
    <property type="protein sequence ID" value="GLQ55637.1"/>
    <property type="molecule type" value="Genomic_DNA"/>
</dbReference>
<dbReference type="PANTHER" id="PTHR32182:SF25">
    <property type="entry name" value="SLR1056 PROTEIN"/>
    <property type="match status" value="1"/>
</dbReference>
<dbReference type="PANTHER" id="PTHR32182">
    <property type="entry name" value="DNA REPLICATION AND REPAIR PROTEIN RECF"/>
    <property type="match status" value="1"/>
</dbReference>
<dbReference type="PIRSF" id="PIRSF029347">
    <property type="entry name" value="RecF"/>
    <property type="match status" value="1"/>
</dbReference>
<evidence type="ECO:0000313" key="3">
    <source>
        <dbReference type="Proteomes" id="UP001156691"/>
    </source>
</evidence>
<organism evidence="2 3">
    <name type="scientific">Devosia nitrariae</name>
    <dbReference type="NCBI Taxonomy" id="2071872"/>
    <lineage>
        <taxon>Bacteria</taxon>
        <taxon>Pseudomonadati</taxon>
        <taxon>Pseudomonadota</taxon>
        <taxon>Alphaproteobacteria</taxon>
        <taxon>Hyphomicrobiales</taxon>
        <taxon>Devosiaceae</taxon>
        <taxon>Devosia</taxon>
    </lineage>
</organism>
<dbReference type="Gene3D" id="3.40.50.300">
    <property type="entry name" value="P-loop containing nucleotide triphosphate hydrolases"/>
    <property type="match status" value="2"/>
</dbReference>
<name>A0ABQ5W6E3_9HYPH</name>
<dbReference type="RefSeq" id="WP_284341057.1">
    <property type="nucleotide sequence ID" value="NZ_BSNS01000012.1"/>
</dbReference>
<accession>A0ABQ5W6E3</accession>
<protein>
    <submittedName>
        <fullName evidence="2">ATPase</fullName>
    </submittedName>
</protein>
<sequence length="383" mass="41713">MSLTDIEIVGYRSVRAIRFPVRRLSVLVGGNGVGKTNLYRALELVHAAALGTLAEEIAREGGLASAFWAGERKVGDQSRLTLKVKLDDIGEDVPATYEAELGFAPQYELEVGFRMPTAAAFLLEAQIKREALTIRMGRREVTVLERKGSAAWIRDAQGRRVELPGTLLASETALANARGFPEIDAVRQTLAAWRFYHSFRTDVESPLRRPSLAVTSPLLNANGSNLAAVFATLRHIREDSVDLDAAIENAFPGASLDVPMPDQDATFSMTFPDLPKRPFAARELSDGTLQFLALLGALLSYRLPPLVALNEPETSLHPSLLPALAKTIARAAERTQVWVVTHSRELADALAAETGVLAREVVRRDGATWLEGLSPLGIFPDDD</sequence>
<dbReference type="InterPro" id="IPR014555">
    <property type="entry name" value="RecF-like"/>
</dbReference>
<gene>
    <name evidence="2" type="ORF">GCM10010862_28960</name>
</gene>
<dbReference type="InterPro" id="IPR027417">
    <property type="entry name" value="P-loop_NTPase"/>
</dbReference>
<dbReference type="Pfam" id="PF13304">
    <property type="entry name" value="AAA_21"/>
    <property type="match status" value="1"/>
</dbReference>
<evidence type="ECO:0000313" key="2">
    <source>
        <dbReference type="EMBL" id="GLQ55637.1"/>
    </source>
</evidence>